<name>A0A8E2W5L3_RHILI</name>
<gene>
    <name evidence="1" type="ORF">C8D77_12531</name>
</gene>
<dbReference type="RefSeq" id="WP_164771011.1">
    <property type="nucleotide sequence ID" value="NZ_QGGH01000025.1"/>
</dbReference>
<accession>A0A8E2W5L3</accession>
<dbReference type="Proteomes" id="UP000245631">
    <property type="component" value="Unassembled WGS sequence"/>
</dbReference>
<comment type="caution">
    <text evidence="1">The sequence shown here is derived from an EMBL/GenBank/DDBJ whole genome shotgun (WGS) entry which is preliminary data.</text>
</comment>
<evidence type="ECO:0000313" key="1">
    <source>
        <dbReference type="EMBL" id="PWJ86038.1"/>
    </source>
</evidence>
<dbReference type="AlphaFoldDB" id="A0A8E2W5L3"/>
<sequence>MQDPYREYIHHENIKHFRHKLISETDPDRRATLKNLLAEELARFATIKKKPVD</sequence>
<organism evidence="1 2">
    <name type="scientific">Rhizobium loti</name>
    <name type="common">Mesorhizobium loti</name>
    <dbReference type="NCBI Taxonomy" id="381"/>
    <lineage>
        <taxon>Bacteria</taxon>
        <taxon>Pseudomonadati</taxon>
        <taxon>Pseudomonadota</taxon>
        <taxon>Alphaproteobacteria</taxon>
        <taxon>Hyphomicrobiales</taxon>
        <taxon>Phyllobacteriaceae</taxon>
        <taxon>Mesorhizobium</taxon>
    </lineage>
</organism>
<dbReference type="GeneID" id="61056705"/>
<protein>
    <submittedName>
        <fullName evidence="1">Uncharacterized protein</fullName>
    </submittedName>
</protein>
<evidence type="ECO:0000313" key="2">
    <source>
        <dbReference type="Proteomes" id="UP000245631"/>
    </source>
</evidence>
<reference evidence="1 2" key="1">
    <citation type="submission" date="2018-05" db="EMBL/GenBank/DDBJ databases">
        <title>Genomic Encyclopedia of Type Strains, Phase IV (KMG-IV): sequencing the most valuable type-strain genomes for metagenomic binning, comparative biology and taxonomic classification.</title>
        <authorList>
            <person name="Goeker M."/>
        </authorList>
    </citation>
    <scope>NUCLEOTIDE SEQUENCE [LARGE SCALE GENOMIC DNA]</scope>
    <source>
        <strain evidence="1 2">DSM 2626</strain>
    </source>
</reference>
<dbReference type="EMBL" id="QGGH01000025">
    <property type="protein sequence ID" value="PWJ86038.1"/>
    <property type="molecule type" value="Genomic_DNA"/>
</dbReference>
<proteinExistence type="predicted"/>